<evidence type="ECO:0000256" key="2">
    <source>
        <dbReference type="HAMAP-Rule" id="MF_01139"/>
    </source>
</evidence>
<dbReference type="AlphaFoldDB" id="A0A9D2NSX6"/>
<dbReference type="GO" id="GO:0000287">
    <property type="term" value="F:magnesium ion binding"/>
    <property type="evidence" value="ECO:0007669"/>
    <property type="project" value="UniProtKB-UniRule"/>
</dbReference>
<dbReference type="Proteomes" id="UP000823896">
    <property type="component" value="Unassembled WGS sequence"/>
</dbReference>
<dbReference type="Gene3D" id="3.40.1180.10">
    <property type="entry name" value="Decaprenyl diphosphate synthase-like"/>
    <property type="match status" value="1"/>
</dbReference>
<dbReference type="GO" id="GO:0045547">
    <property type="term" value="F:ditrans,polycis-polyprenyl diphosphate synthase [(2E,6E)-farnesyl diphosphate specific] activity"/>
    <property type="evidence" value="ECO:0007669"/>
    <property type="project" value="TreeGrafter"/>
</dbReference>
<proteinExistence type="inferred from homology"/>
<comment type="function">
    <text evidence="2">Catalyzes the condensation of isopentenyl diphosphate (IPP) with allylic pyrophosphates generating different type of terpenoids.</text>
</comment>
<dbReference type="Pfam" id="PF01255">
    <property type="entry name" value="Prenyltransf"/>
    <property type="match status" value="1"/>
</dbReference>
<feature type="active site" evidence="2">
    <location>
        <position position="39"/>
    </location>
</feature>
<feature type="binding site" evidence="2">
    <location>
        <position position="225"/>
    </location>
    <ligand>
        <name>Mg(2+)</name>
        <dbReference type="ChEBI" id="CHEBI:18420"/>
    </ligand>
</feature>
<dbReference type="FunFam" id="3.40.1180.10:FF:000001">
    <property type="entry name" value="(2E,6E)-farnesyl-diphosphate-specific ditrans,polycis-undecaprenyl-diphosphate synthase"/>
    <property type="match status" value="1"/>
</dbReference>
<gene>
    <name evidence="3" type="ORF">H9702_09395</name>
</gene>
<comment type="cofactor">
    <cofactor evidence="2">
        <name>Mg(2+)</name>
        <dbReference type="ChEBI" id="CHEBI:18420"/>
    </cofactor>
    <text evidence="2">Binds 2 magnesium ions per subunit.</text>
</comment>
<evidence type="ECO:0000313" key="3">
    <source>
        <dbReference type="EMBL" id="HJC37324.1"/>
    </source>
</evidence>
<reference evidence="3" key="1">
    <citation type="journal article" date="2021" name="PeerJ">
        <title>Extensive microbial diversity within the chicken gut microbiome revealed by metagenomics and culture.</title>
        <authorList>
            <person name="Gilroy R."/>
            <person name="Ravi A."/>
            <person name="Getino M."/>
            <person name="Pursley I."/>
            <person name="Horton D.L."/>
            <person name="Alikhan N.F."/>
            <person name="Baker D."/>
            <person name="Gharbi K."/>
            <person name="Hall N."/>
            <person name="Watson M."/>
            <person name="Adriaenssens E.M."/>
            <person name="Foster-Nyarko E."/>
            <person name="Jarju S."/>
            <person name="Secka A."/>
            <person name="Antonio M."/>
            <person name="Oren A."/>
            <person name="Chaudhuri R.R."/>
            <person name="La Ragione R."/>
            <person name="Hildebrand F."/>
            <person name="Pallen M.J."/>
        </authorList>
    </citation>
    <scope>NUCLEOTIDE SEQUENCE</scope>
    <source>
        <strain evidence="3">CHK187-11901</strain>
    </source>
</reference>
<dbReference type="GO" id="GO:0016094">
    <property type="term" value="P:polyprenol biosynthetic process"/>
    <property type="evidence" value="ECO:0007669"/>
    <property type="project" value="TreeGrafter"/>
</dbReference>
<feature type="binding site" evidence="2">
    <location>
        <position position="52"/>
    </location>
    <ligand>
        <name>substrate</name>
    </ligand>
</feature>
<dbReference type="InterPro" id="IPR001441">
    <property type="entry name" value="UPP_synth-like"/>
</dbReference>
<dbReference type="CDD" id="cd00475">
    <property type="entry name" value="Cis_IPPS"/>
    <property type="match status" value="1"/>
</dbReference>
<feature type="binding site" evidence="2">
    <location>
        <position position="206"/>
    </location>
    <ligand>
        <name>substrate</name>
    </ligand>
</feature>
<dbReference type="InterPro" id="IPR036424">
    <property type="entry name" value="UPP_synth-like_sf"/>
</dbReference>
<feature type="active site" description="Proton acceptor" evidence="2">
    <location>
        <position position="87"/>
    </location>
</feature>
<dbReference type="InterPro" id="IPR018520">
    <property type="entry name" value="UPP_synth-like_CS"/>
</dbReference>
<keyword evidence="2" id="KW-0479">Metal-binding</keyword>
<keyword evidence="2" id="KW-0460">Magnesium</keyword>
<feature type="binding site" evidence="2">
    <location>
        <position position="39"/>
    </location>
    <ligand>
        <name>Mg(2+)</name>
        <dbReference type="ChEBI" id="CHEBI:18420"/>
    </ligand>
</feature>
<dbReference type="EC" id="2.5.1.-" evidence="2"/>
<feature type="binding site" evidence="2">
    <location>
        <position position="56"/>
    </location>
    <ligand>
        <name>substrate</name>
    </ligand>
</feature>
<dbReference type="PROSITE" id="PS01066">
    <property type="entry name" value="UPP_SYNTHASE"/>
    <property type="match status" value="1"/>
</dbReference>
<name>A0A9D2NSX6_9FIRM</name>
<feature type="binding site" evidence="2">
    <location>
        <begin position="40"/>
        <end position="43"/>
    </location>
    <ligand>
        <name>substrate</name>
    </ligand>
</feature>
<feature type="binding site" evidence="2">
    <location>
        <begin position="212"/>
        <end position="214"/>
    </location>
    <ligand>
        <name>substrate</name>
    </ligand>
</feature>
<dbReference type="PANTHER" id="PTHR10291">
    <property type="entry name" value="DEHYDRODOLICHYL DIPHOSPHATE SYNTHASE FAMILY MEMBER"/>
    <property type="match status" value="1"/>
</dbReference>
<feature type="binding site" evidence="2">
    <location>
        <begin position="84"/>
        <end position="86"/>
    </location>
    <ligand>
        <name>substrate</name>
    </ligand>
</feature>
<comment type="caution">
    <text evidence="3">The sequence shown here is derived from an EMBL/GenBank/DDBJ whole genome shotgun (WGS) entry which is preliminary data.</text>
</comment>
<feature type="binding site" evidence="2">
    <location>
        <position position="44"/>
    </location>
    <ligand>
        <name>substrate</name>
    </ligand>
</feature>
<dbReference type="NCBIfam" id="TIGR00055">
    <property type="entry name" value="uppS"/>
    <property type="match status" value="1"/>
</dbReference>
<feature type="binding site" evidence="2">
    <location>
        <position position="88"/>
    </location>
    <ligand>
        <name>substrate</name>
    </ligand>
</feature>
<sequence>MTSEYPQNCGFCFIGLSSGQRQEEHMDRKIPRHIAIIMDGNGRWAKAQGLPRTAGHKKGADMIRTIAVECSRLSVEVLTLYAFSTENWKRPQDEVSYLCGLPKLFFNRYIRELNERNIRVCFIGELERFPQETRAVIEDAVRITAGNTGLVLNIAINYGSHREIVLAARAYAQDVAEGKISNDIDEEGFAHYLMTSGYPPVDLMIRTSGELRISNFLLWQIAYAELIFTPVAWPDFDEAQLNACIDEFSGRDRRYGGVKG</sequence>
<organism evidence="3 4">
    <name type="scientific">Candidatus Merdibacter merdavium</name>
    <dbReference type="NCBI Taxonomy" id="2838692"/>
    <lineage>
        <taxon>Bacteria</taxon>
        <taxon>Bacillati</taxon>
        <taxon>Bacillota</taxon>
        <taxon>Erysipelotrichia</taxon>
        <taxon>Erysipelotrichales</taxon>
        <taxon>Erysipelotrichaceae</taxon>
        <taxon>Merdibacter</taxon>
    </lineage>
</organism>
<feature type="binding site" evidence="2">
    <location>
        <position position="90"/>
    </location>
    <ligand>
        <name>substrate</name>
    </ligand>
</feature>
<evidence type="ECO:0000256" key="1">
    <source>
        <dbReference type="ARBA" id="ARBA00022679"/>
    </source>
</evidence>
<dbReference type="NCBIfam" id="NF011405">
    <property type="entry name" value="PRK14830.1"/>
    <property type="match status" value="1"/>
</dbReference>
<dbReference type="EMBL" id="DWWM01000057">
    <property type="protein sequence ID" value="HJC37324.1"/>
    <property type="molecule type" value="Genomic_DNA"/>
</dbReference>
<comment type="subunit">
    <text evidence="2">Homodimer.</text>
</comment>
<comment type="similarity">
    <text evidence="2">Belongs to the UPP synthase family.</text>
</comment>
<keyword evidence="1 2" id="KW-0808">Transferase</keyword>
<dbReference type="SUPFAM" id="SSF64005">
    <property type="entry name" value="Undecaprenyl diphosphate synthase"/>
    <property type="match status" value="1"/>
</dbReference>
<dbReference type="PANTHER" id="PTHR10291:SF0">
    <property type="entry name" value="DEHYDRODOLICHYL DIPHOSPHATE SYNTHASE 2"/>
    <property type="match status" value="1"/>
</dbReference>
<reference evidence="3" key="2">
    <citation type="submission" date="2021-04" db="EMBL/GenBank/DDBJ databases">
        <authorList>
            <person name="Gilroy R."/>
        </authorList>
    </citation>
    <scope>NUCLEOTIDE SEQUENCE</scope>
    <source>
        <strain evidence="3">CHK187-11901</strain>
    </source>
</reference>
<evidence type="ECO:0000313" key="4">
    <source>
        <dbReference type="Proteomes" id="UP000823896"/>
    </source>
</evidence>
<protein>
    <recommendedName>
        <fullName evidence="2">Isoprenyl transferase</fullName>
        <ecNumber evidence="2">2.5.1.-</ecNumber>
    </recommendedName>
</protein>
<dbReference type="HAMAP" id="MF_01139">
    <property type="entry name" value="ISPT"/>
    <property type="match status" value="1"/>
</dbReference>
<accession>A0A9D2NSX6</accession>